<gene>
    <name evidence="3" type="ORF">SPI_03868</name>
</gene>
<dbReference type="STRING" id="1081102.A0A167WF19"/>
<dbReference type="AlphaFoldDB" id="A0A167WF19"/>
<dbReference type="InterPro" id="IPR016135">
    <property type="entry name" value="UBQ-conjugating_enzyme/RWD"/>
</dbReference>
<dbReference type="InterPro" id="IPR000608">
    <property type="entry name" value="UBC"/>
</dbReference>
<comment type="caution">
    <text evidence="3">The sequence shown here is derived from an EMBL/GenBank/DDBJ whole genome shotgun (WGS) entry which is preliminary data.</text>
</comment>
<dbReference type="InterPro" id="IPR050113">
    <property type="entry name" value="Ub_conjugating_enzyme"/>
</dbReference>
<dbReference type="OrthoDB" id="1926878at2759"/>
<dbReference type="EMBL" id="AZHD01000005">
    <property type="protein sequence ID" value="OAA63705.1"/>
    <property type="molecule type" value="Genomic_DNA"/>
</dbReference>
<dbReference type="Proteomes" id="UP000076874">
    <property type="component" value="Unassembled WGS sequence"/>
</dbReference>
<accession>A0A167WF19</accession>
<evidence type="ECO:0000259" key="2">
    <source>
        <dbReference type="PROSITE" id="PS50127"/>
    </source>
</evidence>
<reference evidence="3 4" key="1">
    <citation type="journal article" date="2016" name="Genome Biol. Evol.">
        <title>Divergent and convergent evolution of fungal pathogenicity.</title>
        <authorList>
            <person name="Shang Y."/>
            <person name="Xiao G."/>
            <person name="Zheng P."/>
            <person name="Cen K."/>
            <person name="Zhan S."/>
            <person name="Wang C."/>
        </authorList>
    </citation>
    <scope>NUCLEOTIDE SEQUENCE [LARGE SCALE GENOMIC DNA]</scope>
    <source>
        <strain evidence="3 4">RCEF 264</strain>
    </source>
</reference>
<dbReference type="Pfam" id="PF00179">
    <property type="entry name" value="UQ_con"/>
    <property type="match status" value="1"/>
</dbReference>
<keyword evidence="4" id="KW-1185">Reference proteome</keyword>
<proteinExistence type="predicted"/>
<dbReference type="CDD" id="cd00195">
    <property type="entry name" value="UBCc_UEV"/>
    <property type="match status" value="1"/>
</dbReference>
<evidence type="ECO:0000256" key="1">
    <source>
        <dbReference type="ARBA" id="ARBA00022786"/>
    </source>
</evidence>
<feature type="domain" description="UBC core" evidence="2">
    <location>
        <begin position="261"/>
        <end position="410"/>
    </location>
</feature>
<dbReference type="Gene3D" id="3.10.110.10">
    <property type="entry name" value="Ubiquitin Conjugating Enzyme"/>
    <property type="match status" value="3"/>
</dbReference>
<evidence type="ECO:0000313" key="4">
    <source>
        <dbReference type="Proteomes" id="UP000076874"/>
    </source>
</evidence>
<dbReference type="SUPFAM" id="SSF54495">
    <property type="entry name" value="UBC-like"/>
    <property type="match status" value="2"/>
</dbReference>
<protein>
    <submittedName>
        <fullName evidence="3">Ubiquitin conjugating enzyme</fullName>
    </submittedName>
</protein>
<dbReference type="PROSITE" id="PS50127">
    <property type="entry name" value="UBC_2"/>
    <property type="match status" value="1"/>
</dbReference>
<keyword evidence="1" id="KW-0833">Ubl conjugation pathway</keyword>
<sequence>MSDQSIIRITKELSDIQKNSDLSLAVACRDVDVRNVKAMIIGPPDTPYEFGFFEPVAPNRTWRGERGEEWSAAQGLESILLSIQSLMSSNPYENEPGFEDANEPSDKKNQKDYVQKIRHETLRISVIQRLEEFLDIYDGSSAGQAPVVHVACNSAEDIDMDGMDESNVPFEPFKDLCKRRFLWYYDSYISAVQKGKAEVPDGQPFARMPFEGSSNTMEGKFSYSELERRLRAIKVALDAETADWKAQGQLAQAKEATVAVNLRRQFEQSVESFKRNGTPHNIELEDGNPFVWCVTYFGKPMTNLDGGLFQFRLHMSPRFPEEQPRARFQTRIFHHRIAADGTPCYVVLPNKREDAKSHIEAIIDALEEESPPYDPRTLVYPEAHKLYWGTPEDRKMYNRQLRRTVQQSME</sequence>
<name>A0A167WF19_9HYPO</name>
<dbReference type="PANTHER" id="PTHR24067">
    <property type="entry name" value="UBIQUITIN-CONJUGATING ENZYME E2"/>
    <property type="match status" value="1"/>
</dbReference>
<evidence type="ECO:0000313" key="3">
    <source>
        <dbReference type="EMBL" id="OAA63705.1"/>
    </source>
</evidence>
<organism evidence="3 4">
    <name type="scientific">Niveomyces insectorum RCEF 264</name>
    <dbReference type="NCBI Taxonomy" id="1081102"/>
    <lineage>
        <taxon>Eukaryota</taxon>
        <taxon>Fungi</taxon>
        <taxon>Dikarya</taxon>
        <taxon>Ascomycota</taxon>
        <taxon>Pezizomycotina</taxon>
        <taxon>Sordariomycetes</taxon>
        <taxon>Hypocreomycetidae</taxon>
        <taxon>Hypocreales</taxon>
        <taxon>Cordycipitaceae</taxon>
        <taxon>Niveomyces</taxon>
    </lineage>
</organism>